<dbReference type="Proteomes" id="UP000058857">
    <property type="component" value="Chromosome 1"/>
</dbReference>
<dbReference type="AlphaFoldDB" id="A0A0S2ISE4"/>
<name>A0A0S2ISE4_LEPBO</name>
<proteinExistence type="predicted"/>
<accession>A0A0S2ISE4</accession>
<organism evidence="1">
    <name type="scientific">Leptospira borgpetersenii serovar Ballum</name>
    <dbReference type="NCBI Taxonomy" id="280505"/>
    <lineage>
        <taxon>Bacteria</taxon>
        <taxon>Pseudomonadati</taxon>
        <taxon>Spirochaetota</taxon>
        <taxon>Spirochaetia</taxon>
        <taxon>Leptospirales</taxon>
        <taxon>Leptospiraceae</taxon>
        <taxon>Leptospira</taxon>
    </lineage>
</organism>
<sequence>MVFFRVRRIFRKQKSPLKESGLVYFFTTLPAPLTKEEKKLKR</sequence>
<dbReference type="PATRIC" id="fig|280505.15.peg.2269"/>
<evidence type="ECO:0000313" key="2">
    <source>
        <dbReference type="Proteomes" id="UP000058857"/>
    </source>
</evidence>
<gene>
    <name evidence="1" type="ORF">LBBP_02320</name>
</gene>
<dbReference type="EMBL" id="CP012029">
    <property type="protein sequence ID" value="ALO26569.1"/>
    <property type="molecule type" value="Genomic_DNA"/>
</dbReference>
<reference evidence="1 2" key="1">
    <citation type="journal article" date="2015" name="PLoS Negl. Trop. Dis.">
        <title>Distribution of Plasmids in Distinct Leptospira Pathogenic Species.</title>
        <authorList>
            <person name="Wang Y."/>
            <person name="Zhuang X."/>
            <person name="Zhong Y."/>
            <person name="Zhang C."/>
            <person name="Zhang Y."/>
            <person name="Zeng L."/>
            <person name="Zhu Y."/>
            <person name="He P."/>
            <person name="Dong K."/>
            <person name="Pal U."/>
            <person name="Guo X."/>
            <person name="Qin J."/>
        </authorList>
    </citation>
    <scope>NUCLEOTIDE SEQUENCE [LARGE SCALE GENOMIC DNA]</scope>
    <source>
        <strain evidence="1 2">56604</strain>
    </source>
</reference>
<protein>
    <submittedName>
        <fullName evidence="1">Uncharacterized protein</fullName>
    </submittedName>
</protein>
<evidence type="ECO:0000313" key="1">
    <source>
        <dbReference type="EMBL" id="ALO26569.1"/>
    </source>
</evidence>